<feature type="compositionally biased region" description="Polar residues" evidence="1">
    <location>
        <begin position="43"/>
        <end position="54"/>
    </location>
</feature>
<name>G3J082_METTV</name>
<evidence type="ECO:0000313" key="2">
    <source>
        <dbReference type="EMBL" id="EGW20604.1"/>
    </source>
</evidence>
<dbReference type="AlphaFoldDB" id="G3J082"/>
<accession>G3J082</accession>
<dbReference type="EMBL" id="JH109153">
    <property type="protein sequence ID" value="EGW20604.1"/>
    <property type="molecule type" value="Genomic_DNA"/>
</dbReference>
<dbReference type="Proteomes" id="UP000004664">
    <property type="component" value="Unassembled WGS sequence"/>
</dbReference>
<evidence type="ECO:0000313" key="3">
    <source>
        <dbReference type="Proteomes" id="UP000004664"/>
    </source>
</evidence>
<sequence length="62" mass="6913">MTRMNMMNTDNAIKILLNHNYQRHLRSIVFNGRVAIRSYMSNHHSAANATTGSSPAALRAGK</sequence>
<dbReference type="HOGENOM" id="CLU_2899118_0_0_6"/>
<protein>
    <submittedName>
        <fullName evidence="2">Uncharacterized protein</fullName>
    </submittedName>
</protein>
<feature type="region of interest" description="Disordered" evidence="1">
    <location>
        <begin position="43"/>
        <end position="62"/>
    </location>
</feature>
<evidence type="ECO:0000256" key="1">
    <source>
        <dbReference type="SAM" id="MobiDB-lite"/>
    </source>
</evidence>
<reference evidence="2 3" key="1">
    <citation type="submission" date="2011-06" db="EMBL/GenBank/DDBJ databases">
        <title>Genomic sequence of Methylobacter tundripaludum SV96.</title>
        <authorList>
            <consortium name="US DOE Joint Genome Institute"/>
            <person name="Lucas S."/>
            <person name="Han J."/>
            <person name="Lapidus A."/>
            <person name="Cheng J.-F."/>
            <person name="Goodwin L."/>
            <person name="Pitluck S."/>
            <person name="Held B."/>
            <person name="Detter J.C."/>
            <person name="Han C."/>
            <person name="Tapia R."/>
            <person name="Land M."/>
            <person name="Hauser L."/>
            <person name="Kyrpides N."/>
            <person name="Ivanova N."/>
            <person name="Ovchinnikova G."/>
            <person name="Pagani I."/>
            <person name="Klotz M.G."/>
            <person name="Dispirito A.A."/>
            <person name="Murrell J.C."/>
            <person name="Dunfield P."/>
            <person name="Kalyuzhnaya M.G."/>
            <person name="Svenning M."/>
            <person name="Trotsenko Y.A."/>
            <person name="Stein L.Y."/>
            <person name="Woyke T."/>
        </authorList>
    </citation>
    <scope>NUCLEOTIDE SEQUENCE [LARGE SCALE GENOMIC DNA]</scope>
    <source>
        <strain evidence="3">ATCC BAA-1195 / DSM 17260 / SV96</strain>
    </source>
</reference>
<proteinExistence type="predicted"/>
<gene>
    <name evidence="2" type="ORF">Mettu_3750</name>
</gene>
<organism evidence="2 3">
    <name type="scientific">Methylobacter tundripaludum (strain ATCC BAA-1195 / DSM 17260 / SV96)</name>
    <dbReference type="NCBI Taxonomy" id="697282"/>
    <lineage>
        <taxon>Bacteria</taxon>
        <taxon>Pseudomonadati</taxon>
        <taxon>Pseudomonadota</taxon>
        <taxon>Gammaproteobacteria</taxon>
        <taxon>Methylococcales</taxon>
        <taxon>Methylococcaceae</taxon>
        <taxon>Methylobacter</taxon>
    </lineage>
</organism>
<keyword evidence="3" id="KW-1185">Reference proteome</keyword>